<dbReference type="Pfam" id="PF09076">
    <property type="entry name" value="Crystall_2"/>
    <property type="match status" value="1"/>
</dbReference>
<gene>
    <name evidence="3" type="ORF">GCM10012278_68060</name>
</gene>
<dbReference type="InterPro" id="IPR015791">
    <property type="entry name" value="Antimic/Inh_G_crystallin-like"/>
</dbReference>
<protein>
    <recommendedName>
        <fullName evidence="2">Streptomyces killer toxin-like beta/gamma crystallin domain-containing protein</fullName>
    </recommendedName>
</protein>
<keyword evidence="1" id="KW-0732">Signal</keyword>
<name>A0A918AAY6_9ACTN</name>
<dbReference type="Proteomes" id="UP000660745">
    <property type="component" value="Unassembled WGS sequence"/>
</dbReference>
<sequence>MRKALVSALSASVISLGLVGVTATPALAANAVACNQDGFMRIYNSDAVHCFANAGYLDVYITNVNFVFAGNNRVMVRYNDRGGWGSVTLDRWDSQGFWDHPVTVEDITIY</sequence>
<evidence type="ECO:0000313" key="4">
    <source>
        <dbReference type="Proteomes" id="UP000660745"/>
    </source>
</evidence>
<reference evidence="3" key="2">
    <citation type="submission" date="2020-09" db="EMBL/GenBank/DDBJ databases">
        <authorList>
            <person name="Sun Q."/>
            <person name="Zhou Y."/>
        </authorList>
    </citation>
    <scope>NUCLEOTIDE SEQUENCE</scope>
    <source>
        <strain evidence="3">CGMCC 4.7430</strain>
    </source>
</reference>
<dbReference type="Gene3D" id="2.60.20.30">
    <property type="match status" value="1"/>
</dbReference>
<organism evidence="3 4">
    <name type="scientific">Nonomuraea glycinis</name>
    <dbReference type="NCBI Taxonomy" id="2047744"/>
    <lineage>
        <taxon>Bacteria</taxon>
        <taxon>Bacillati</taxon>
        <taxon>Actinomycetota</taxon>
        <taxon>Actinomycetes</taxon>
        <taxon>Streptosporangiales</taxon>
        <taxon>Streptosporangiaceae</taxon>
        <taxon>Nonomuraea</taxon>
    </lineage>
</organism>
<evidence type="ECO:0000256" key="1">
    <source>
        <dbReference type="SAM" id="SignalP"/>
    </source>
</evidence>
<evidence type="ECO:0000259" key="2">
    <source>
        <dbReference type="Pfam" id="PF09076"/>
    </source>
</evidence>
<dbReference type="AlphaFoldDB" id="A0A918AAY6"/>
<evidence type="ECO:0000313" key="3">
    <source>
        <dbReference type="EMBL" id="GGP14006.1"/>
    </source>
</evidence>
<keyword evidence="4" id="KW-1185">Reference proteome</keyword>
<dbReference type="InterPro" id="IPR015161">
    <property type="entry name" value="Sklp_toxin_b/g_crystallin"/>
</dbReference>
<feature type="chain" id="PRO_5036733898" description="Streptomyces killer toxin-like beta/gamma crystallin domain-containing protein" evidence="1">
    <location>
        <begin position="29"/>
        <end position="110"/>
    </location>
</feature>
<dbReference type="EMBL" id="BMNK01000015">
    <property type="protein sequence ID" value="GGP14006.1"/>
    <property type="molecule type" value="Genomic_DNA"/>
</dbReference>
<proteinExistence type="predicted"/>
<accession>A0A918AAY6</accession>
<dbReference type="InterPro" id="IPR011024">
    <property type="entry name" value="G_crystallin-like"/>
</dbReference>
<feature type="domain" description="Streptomyces killer toxin-like beta/gamma crystallin" evidence="2">
    <location>
        <begin position="48"/>
        <end position="94"/>
    </location>
</feature>
<reference evidence="3" key="1">
    <citation type="journal article" date="2014" name="Int. J. Syst. Evol. Microbiol.">
        <title>Complete genome sequence of Corynebacterium casei LMG S-19264T (=DSM 44701T), isolated from a smear-ripened cheese.</title>
        <authorList>
            <consortium name="US DOE Joint Genome Institute (JGI-PGF)"/>
            <person name="Walter F."/>
            <person name="Albersmeier A."/>
            <person name="Kalinowski J."/>
            <person name="Ruckert C."/>
        </authorList>
    </citation>
    <scope>NUCLEOTIDE SEQUENCE</scope>
    <source>
        <strain evidence="3">CGMCC 4.7430</strain>
    </source>
</reference>
<comment type="caution">
    <text evidence="3">The sequence shown here is derived from an EMBL/GenBank/DDBJ whole genome shotgun (WGS) entry which is preliminary data.</text>
</comment>
<feature type="signal peptide" evidence="1">
    <location>
        <begin position="1"/>
        <end position="28"/>
    </location>
</feature>
<dbReference type="RefSeq" id="WP_189142858.1">
    <property type="nucleotide sequence ID" value="NZ_BMNK01000015.1"/>
</dbReference>
<dbReference type="SUPFAM" id="SSF49695">
    <property type="entry name" value="gamma-Crystallin-like"/>
    <property type="match status" value="1"/>
</dbReference>